<dbReference type="PANTHER" id="PTHR35335:SF1">
    <property type="entry name" value="UPF0716 PROTEIN FXSA"/>
    <property type="match status" value="1"/>
</dbReference>
<dbReference type="InterPro" id="IPR007313">
    <property type="entry name" value="FxsA"/>
</dbReference>
<dbReference type="NCBIfam" id="NF008528">
    <property type="entry name" value="PRK11463.1-2"/>
    <property type="match status" value="1"/>
</dbReference>
<keyword evidence="2" id="KW-0812">Transmembrane</keyword>
<organism evidence="3 4">
    <name type="scientific">Paenochrobactrum glaciei</name>
    <dbReference type="NCBI Taxonomy" id="486407"/>
    <lineage>
        <taxon>Bacteria</taxon>
        <taxon>Pseudomonadati</taxon>
        <taxon>Pseudomonadota</taxon>
        <taxon>Alphaproteobacteria</taxon>
        <taxon>Hyphomicrobiales</taxon>
        <taxon>Brucellaceae</taxon>
        <taxon>Paenochrobactrum</taxon>
    </lineage>
</organism>
<feature type="transmembrane region" description="Helical" evidence="2">
    <location>
        <begin position="73"/>
        <end position="102"/>
    </location>
</feature>
<name>A0ABP3QV70_9HYPH</name>
<dbReference type="RefSeq" id="WP_343802406.1">
    <property type="nucleotide sequence ID" value="NZ_BAAADE010000001.1"/>
</dbReference>
<protein>
    <submittedName>
        <fullName evidence="3">Membrane protein FxsA</fullName>
    </submittedName>
</protein>
<feature type="transmembrane region" description="Helical" evidence="2">
    <location>
        <begin position="31"/>
        <end position="53"/>
    </location>
</feature>
<accession>A0ABP3QV70</accession>
<comment type="caution">
    <text evidence="3">The sequence shown here is derived from an EMBL/GenBank/DDBJ whole genome shotgun (WGS) entry which is preliminary data.</text>
</comment>
<dbReference type="EMBL" id="BAAADE010000001">
    <property type="protein sequence ID" value="GAA0597542.1"/>
    <property type="molecule type" value="Genomic_DNA"/>
</dbReference>
<feature type="region of interest" description="Disordered" evidence="1">
    <location>
        <begin position="151"/>
        <end position="172"/>
    </location>
</feature>
<dbReference type="Pfam" id="PF04186">
    <property type="entry name" value="FxsA"/>
    <property type="match status" value="1"/>
</dbReference>
<evidence type="ECO:0000256" key="1">
    <source>
        <dbReference type="SAM" id="MobiDB-lite"/>
    </source>
</evidence>
<proteinExistence type="predicted"/>
<evidence type="ECO:0000313" key="3">
    <source>
        <dbReference type="EMBL" id="GAA0597542.1"/>
    </source>
</evidence>
<dbReference type="PANTHER" id="PTHR35335">
    <property type="entry name" value="UPF0716 PROTEIN FXSA"/>
    <property type="match status" value="1"/>
</dbReference>
<reference evidence="4" key="1">
    <citation type="journal article" date="2019" name="Int. J. Syst. Evol. Microbiol.">
        <title>The Global Catalogue of Microorganisms (GCM) 10K type strain sequencing project: providing services to taxonomists for standard genome sequencing and annotation.</title>
        <authorList>
            <consortium name="The Broad Institute Genomics Platform"/>
            <consortium name="The Broad Institute Genome Sequencing Center for Infectious Disease"/>
            <person name="Wu L."/>
            <person name="Ma J."/>
        </authorList>
    </citation>
    <scope>NUCLEOTIDE SEQUENCE [LARGE SCALE GENOMIC DNA]</scope>
    <source>
        <strain evidence="4">JCM 15115</strain>
    </source>
</reference>
<evidence type="ECO:0000256" key="2">
    <source>
        <dbReference type="SAM" id="Phobius"/>
    </source>
</evidence>
<keyword evidence="4" id="KW-1185">Reference proteome</keyword>
<sequence>MPSSYAPLFLLALPFIEIAGFIIVGSHVGVLATIGLLILSAILGFFLLRIQGFSLLQRIRSETAAGRVPDREVVHGAMLVMAAILLIVPGFFTSAIGLLLFMPPIRDFVWNRFLRGKMVVAGAYTNSGNYSNNNSYNSNSSYSDDNIIDLDPEDFSSKPDPNSPWRPNNQDK</sequence>
<feature type="transmembrane region" description="Helical" evidence="2">
    <location>
        <begin position="6"/>
        <end position="24"/>
    </location>
</feature>
<gene>
    <name evidence="3" type="primary">fxsA</name>
    <name evidence="3" type="ORF">GCM10008943_10780</name>
</gene>
<keyword evidence="2" id="KW-1133">Transmembrane helix</keyword>
<evidence type="ECO:0000313" key="4">
    <source>
        <dbReference type="Proteomes" id="UP001424441"/>
    </source>
</evidence>
<dbReference type="Proteomes" id="UP001424441">
    <property type="component" value="Unassembled WGS sequence"/>
</dbReference>
<keyword evidence="2" id="KW-0472">Membrane</keyword>